<keyword evidence="3" id="KW-1185">Reference proteome</keyword>
<name>A0A398BMM5_9RHOB</name>
<gene>
    <name evidence="2" type="ORF">D2N39_21400</name>
</gene>
<dbReference type="EMBL" id="QXXQ01000024">
    <property type="protein sequence ID" value="RID89768.1"/>
    <property type="molecule type" value="Genomic_DNA"/>
</dbReference>
<evidence type="ECO:0000313" key="3">
    <source>
        <dbReference type="Proteomes" id="UP000266649"/>
    </source>
</evidence>
<dbReference type="AlphaFoldDB" id="A0A398BMM5"/>
<evidence type="ECO:0000313" key="2">
    <source>
        <dbReference type="EMBL" id="RID89768.1"/>
    </source>
</evidence>
<evidence type="ECO:0000256" key="1">
    <source>
        <dbReference type="SAM" id="MobiDB-lite"/>
    </source>
</evidence>
<organism evidence="2 3">
    <name type="scientific">Gemmobacter lutimaris</name>
    <dbReference type="NCBI Taxonomy" id="2306023"/>
    <lineage>
        <taxon>Bacteria</taxon>
        <taxon>Pseudomonadati</taxon>
        <taxon>Pseudomonadota</taxon>
        <taxon>Alphaproteobacteria</taxon>
        <taxon>Rhodobacterales</taxon>
        <taxon>Paracoccaceae</taxon>
        <taxon>Gemmobacter</taxon>
    </lineage>
</organism>
<feature type="region of interest" description="Disordered" evidence="1">
    <location>
        <begin position="1"/>
        <end position="32"/>
    </location>
</feature>
<accession>A0A398BMM5</accession>
<dbReference type="Proteomes" id="UP000266649">
    <property type="component" value="Unassembled WGS sequence"/>
</dbReference>
<reference evidence="2 3" key="1">
    <citation type="submission" date="2018-09" db="EMBL/GenBank/DDBJ databases">
        <title>Gemmobacter lutimaris sp. nov., a marine bacterium isolated from tidal flat.</title>
        <authorList>
            <person name="Lee D.W."/>
            <person name="Yoo Y."/>
            <person name="Kim J.-J."/>
            <person name="Kim B.S."/>
        </authorList>
    </citation>
    <scope>NUCLEOTIDE SEQUENCE [LARGE SCALE GENOMIC DNA]</scope>
    <source>
        <strain evidence="2 3">YJ-T1-11</strain>
    </source>
</reference>
<sequence>MLVIESLEPTAPQMTRAHPNTPQEPPSQKEASALRDQWLNENAAAFAAQAAWHGEHRHPLTDIISGPLTPL</sequence>
<proteinExistence type="predicted"/>
<protein>
    <submittedName>
        <fullName evidence="2">Uncharacterized protein</fullName>
    </submittedName>
</protein>
<comment type="caution">
    <text evidence="2">The sequence shown here is derived from an EMBL/GenBank/DDBJ whole genome shotgun (WGS) entry which is preliminary data.</text>
</comment>